<dbReference type="Proteomes" id="UP001595697">
    <property type="component" value="Unassembled WGS sequence"/>
</dbReference>
<evidence type="ECO:0000259" key="4">
    <source>
        <dbReference type="Pfam" id="PF01464"/>
    </source>
</evidence>
<comment type="similarity">
    <text evidence="1">Belongs to the transglycosylase Slt family.</text>
</comment>
<feature type="region of interest" description="Disordered" evidence="3">
    <location>
        <begin position="262"/>
        <end position="288"/>
    </location>
</feature>
<dbReference type="PANTHER" id="PTHR37423:SF2">
    <property type="entry name" value="MEMBRANE-BOUND LYTIC MUREIN TRANSGLYCOSYLASE C"/>
    <property type="match status" value="1"/>
</dbReference>
<reference evidence="6" key="1">
    <citation type="journal article" date="2019" name="Int. J. Syst. Evol. Microbiol.">
        <title>The Global Catalogue of Microorganisms (GCM) 10K type strain sequencing project: providing services to taxonomists for standard genome sequencing and annotation.</title>
        <authorList>
            <consortium name="The Broad Institute Genomics Platform"/>
            <consortium name="The Broad Institute Genome Sequencing Center for Infectious Disease"/>
            <person name="Wu L."/>
            <person name="Ma J."/>
        </authorList>
    </citation>
    <scope>NUCLEOTIDE SEQUENCE [LARGE SCALE GENOMIC DNA]</scope>
    <source>
        <strain evidence="6">TBRC 5781</strain>
    </source>
</reference>
<evidence type="ECO:0000313" key="6">
    <source>
        <dbReference type="Proteomes" id="UP001595697"/>
    </source>
</evidence>
<evidence type="ECO:0000256" key="3">
    <source>
        <dbReference type="SAM" id="MobiDB-lite"/>
    </source>
</evidence>
<protein>
    <submittedName>
        <fullName evidence="5">Lytic transglycosylase domain-containing protein</fullName>
        <ecNumber evidence="5">4.2.2.n1</ecNumber>
    </submittedName>
</protein>
<dbReference type="Gene3D" id="1.10.530.10">
    <property type="match status" value="1"/>
</dbReference>
<comment type="caution">
    <text evidence="5">The sequence shown here is derived from an EMBL/GenBank/DDBJ whole genome shotgun (WGS) entry which is preliminary data.</text>
</comment>
<dbReference type="EC" id="4.2.2.n1" evidence="5"/>
<keyword evidence="5" id="KW-0456">Lyase</keyword>
<name>A0ABV8E556_9HYPH</name>
<evidence type="ECO:0000256" key="1">
    <source>
        <dbReference type="ARBA" id="ARBA00007734"/>
    </source>
</evidence>
<evidence type="ECO:0000313" key="5">
    <source>
        <dbReference type="EMBL" id="MFC3966962.1"/>
    </source>
</evidence>
<gene>
    <name evidence="5" type="ORF">ACFOVS_02160</name>
</gene>
<keyword evidence="6" id="KW-1185">Reference proteome</keyword>
<organism evidence="5 6">
    <name type="scientific">Rhizobium lemnae</name>
    <dbReference type="NCBI Taxonomy" id="1214924"/>
    <lineage>
        <taxon>Bacteria</taxon>
        <taxon>Pseudomonadati</taxon>
        <taxon>Pseudomonadota</taxon>
        <taxon>Alphaproteobacteria</taxon>
        <taxon>Hyphomicrobiales</taxon>
        <taxon>Rhizobiaceae</taxon>
        <taxon>Rhizobium/Agrobacterium group</taxon>
        <taxon>Rhizobium</taxon>
    </lineage>
</organism>
<dbReference type="RefSeq" id="WP_247262150.1">
    <property type="nucleotide sequence ID" value="NZ_JALJQZ010000037.1"/>
</dbReference>
<feature type="domain" description="Transglycosylase SLT" evidence="4">
    <location>
        <begin position="112"/>
        <end position="211"/>
    </location>
</feature>
<evidence type="ECO:0000256" key="2">
    <source>
        <dbReference type="ARBA" id="ARBA00009387"/>
    </source>
</evidence>
<dbReference type="SUPFAM" id="SSF53955">
    <property type="entry name" value="Lysozyme-like"/>
    <property type="match status" value="1"/>
</dbReference>
<dbReference type="GO" id="GO:0016829">
    <property type="term" value="F:lyase activity"/>
    <property type="evidence" value="ECO:0007669"/>
    <property type="project" value="UniProtKB-KW"/>
</dbReference>
<dbReference type="PANTHER" id="PTHR37423">
    <property type="entry name" value="SOLUBLE LYTIC MUREIN TRANSGLYCOSYLASE-RELATED"/>
    <property type="match status" value="1"/>
</dbReference>
<dbReference type="CDD" id="cd00254">
    <property type="entry name" value="LT-like"/>
    <property type="match status" value="1"/>
</dbReference>
<dbReference type="InterPro" id="IPR008258">
    <property type="entry name" value="Transglycosylase_SLT_dom_1"/>
</dbReference>
<comment type="similarity">
    <text evidence="2">Belongs to the virb1 family.</text>
</comment>
<sequence>MRSVRLSARAIPFIKVIPLFAEKPSHSFVPLERRSAGARSEGQGRSKIGASRVSLTAASTLAGWRRSGEGHHARWAIILIAGLLSSGMTPPIALAQTVPITQPSPRDHYAGLIAEAAQRFENPAAWIRAVLRAESAGDPRAVSPKGAIGLMQVMPDTWADLRIRHRLSSDPYDPRDNIIAGAAYIRELFDRYGSPGWIAAYNAGPGRYEASLKGRPLPAETRAYVATVVPNLDGGDVPRAVTVAAADPFAWTHAPLFIAQPDRRPAADPVQAERRPNDAASTPAMRDVSAIVPQSGGLFVARADTGRQP</sequence>
<dbReference type="Pfam" id="PF01464">
    <property type="entry name" value="SLT"/>
    <property type="match status" value="1"/>
</dbReference>
<dbReference type="EMBL" id="JBHSBD010000008">
    <property type="protein sequence ID" value="MFC3966962.1"/>
    <property type="molecule type" value="Genomic_DNA"/>
</dbReference>
<feature type="compositionally biased region" description="Basic and acidic residues" evidence="3">
    <location>
        <begin position="262"/>
        <end position="277"/>
    </location>
</feature>
<dbReference type="InterPro" id="IPR023346">
    <property type="entry name" value="Lysozyme-like_dom_sf"/>
</dbReference>
<accession>A0ABV8E556</accession>
<proteinExistence type="inferred from homology"/>